<name>A0A2T0BHE4_9CLOT</name>
<keyword evidence="1" id="KW-0175">Coiled coil</keyword>
<sequence length="94" mass="11098">MKKKLTFKNLIFLVISIVFVIALIRQQETSKRIEKDKQTNQVQLQELKETNERLHEENDKAQSDEYLEQLARERLNMIKPGETSLEIKKADPKS</sequence>
<reference evidence="2 3" key="1">
    <citation type="submission" date="2018-03" db="EMBL/GenBank/DDBJ databases">
        <title>Genome sequence of Clostridium vincentii DSM 10228.</title>
        <authorList>
            <person name="Poehlein A."/>
            <person name="Daniel R."/>
        </authorList>
    </citation>
    <scope>NUCLEOTIDE SEQUENCE [LARGE SCALE GENOMIC DNA]</scope>
    <source>
        <strain evidence="2 3">DSM 10228</strain>
    </source>
</reference>
<dbReference type="OrthoDB" id="9815382at2"/>
<proteinExistence type="predicted"/>
<keyword evidence="2" id="KW-0132">Cell division</keyword>
<dbReference type="AlphaFoldDB" id="A0A2T0BHE4"/>
<evidence type="ECO:0000313" key="3">
    <source>
        <dbReference type="Proteomes" id="UP000239471"/>
    </source>
</evidence>
<evidence type="ECO:0000256" key="1">
    <source>
        <dbReference type="SAM" id="Coils"/>
    </source>
</evidence>
<keyword evidence="3" id="KW-1185">Reference proteome</keyword>
<dbReference type="EMBL" id="PVXQ01000008">
    <property type="protein sequence ID" value="PRR83331.1"/>
    <property type="molecule type" value="Genomic_DNA"/>
</dbReference>
<protein>
    <submittedName>
        <fullName evidence="2">Cell division protein FtsL</fullName>
    </submittedName>
</protein>
<dbReference type="Pfam" id="PF04977">
    <property type="entry name" value="DivIC"/>
    <property type="match status" value="1"/>
</dbReference>
<accession>A0A2T0BHE4</accession>
<dbReference type="GO" id="GO:0051301">
    <property type="term" value="P:cell division"/>
    <property type="evidence" value="ECO:0007669"/>
    <property type="project" value="UniProtKB-KW"/>
</dbReference>
<feature type="coiled-coil region" evidence="1">
    <location>
        <begin position="30"/>
        <end position="64"/>
    </location>
</feature>
<organism evidence="2 3">
    <name type="scientific">Clostridium vincentii</name>
    <dbReference type="NCBI Taxonomy" id="52704"/>
    <lineage>
        <taxon>Bacteria</taxon>
        <taxon>Bacillati</taxon>
        <taxon>Bacillota</taxon>
        <taxon>Clostridia</taxon>
        <taxon>Eubacteriales</taxon>
        <taxon>Clostridiaceae</taxon>
        <taxon>Clostridium</taxon>
    </lineage>
</organism>
<gene>
    <name evidence="2" type="primary">ftsL_1</name>
    <name evidence="2" type="ORF">CLVI_11300</name>
</gene>
<dbReference type="InterPro" id="IPR007060">
    <property type="entry name" value="FtsL/DivIC"/>
</dbReference>
<comment type="caution">
    <text evidence="2">The sequence shown here is derived from an EMBL/GenBank/DDBJ whole genome shotgun (WGS) entry which is preliminary data.</text>
</comment>
<dbReference type="Proteomes" id="UP000239471">
    <property type="component" value="Unassembled WGS sequence"/>
</dbReference>
<evidence type="ECO:0000313" key="2">
    <source>
        <dbReference type="EMBL" id="PRR83331.1"/>
    </source>
</evidence>
<keyword evidence="2" id="KW-0131">Cell cycle</keyword>
<dbReference type="RefSeq" id="WP_106059143.1">
    <property type="nucleotide sequence ID" value="NZ_PVXQ01000008.1"/>
</dbReference>